<keyword evidence="4" id="KW-0560">Oxidoreductase</keyword>
<protein>
    <submittedName>
        <fullName evidence="7">Cytochrome P450</fullName>
    </submittedName>
</protein>
<keyword evidence="2" id="KW-0349">Heme</keyword>
<dbReference type="PRINTS" id="PR00385">
    <property type="entry name" value="P450"/>
</dbReference>
<evidence type="ECO:0000256" key="2">
    <source>
        <dbReference type="ARBA" id="ARBA00022617"/>
    </source>
</evidence>
<evidence type="ECO:0000256" key="4">
    <source>
        <dbReference type="ARBA" id="ARBA00023002"/>
    </source>
</evidence>
<sequence length="409" mass="45324">MPAVDFDPFAPEHRPNPYPLYRRLREEAPVYQSPRGPWLLTRYADCVALMRDDRFGHGTRQRLLDKSKWRKPAEGRALPFILLDPPEHTRQRVLASRAFTPRAVHRQIPLIEKLVDEMLDAVIDAGEVDLVEAFAYPLPATVISGLLGVPAADRELVRGWSSLIARGVDPDYQYSADQKRERDEALASFDAYFAELAAEKRRNPADDLLTALIAVRDEGAGGDEGGEGEGRLSEPELLSICTMIYVAGHETTTDLLANGTLALLKNPEEFRRLRADPAGLAESAVEEFLRYDPPTQLTRRTALEDAKLDGHLISRGEQVIIVRGAANRDPSVFPDPDRLDLGRTPNKHIAFDGGIHFCLGAALARLEGRIAFAALANRTSDIELATDEPAYRSNVTIRGLSALPVRLRS</sequence>
<evidence type="ECO:0000313" key="7">
    <source>
        <dbReference type="EMBL" id="MBO2445567.1"/>
    </source>
</evidence>
<evidence type="ECO:0000313" key="8">
    <source>
        <dbReference type="Proteomes" id="UP000669179"/>
    </source>
</evidence>
<dbReference type="InterPro" id="IPR001128">
    <property type="entry name" value="Cyt_P450"/>
</dbReference>
<evidence type="ECO:0000256" key="1">
    <source>
        <dbReference type="ARBA" id="ARBA00010617"/>
    </source>
</evidence>
<dbReference type="GO" id="GO:0020037">
    <property type="term" value="F:heme binding"/>
    <property type="evidence" value="ECO:0007669"/>
    <property type="project" value="InterPro"/>
</dbReference>
<gene>
    <name evidence="7" type="ORF">J4573_00540</name>
</gene>
<dbReference type="GO" id="GO:0016705">
    <property type="term" value="F:oxidoreductase activity, acting on paired donors, with incorporation or reduction of molecular oxygen"/>
    <property type="evidence" value="ECO:0007669"/>
    <property type="project" value="InterPro"/>
</dbReference>
<dbReference type="PANTHER" id="PTHR46696">
    <property type="entry name" value="P450, PUTATIVE (EUROFUNG)-RELATED"/>
    <property type="match status" value="1"/>
</dbReference>
<reference evidence="7" key="1">
    <citation type="submission" date="2021-03" db="EMBL/GenBank/DDBJ databases">
        <authorList>
            <person name="Kanchanasin P."/>
            <person name="Saeng-In P."/>
            <person name="Phongsopitanun W."/>
            <person name="Yuki M."/>
            <person name="Kudo T."/>
            <person name="Ohkuma M."/>
            <person name="Tanasupawat S."/>
        </authorList>
    </citation>
    <scope>NUCLEOTIDE SEQUENCE</scope>
    <source>
        <strain evidence="7">GKU 128</strain>
    </source>
</reference>
<keyword evidence="3" id="KW-0479">Metal-binding</keyword>
<dbReference type="Pfam" id="PF00067">
    <property type="entry name" value="p450"/>
    <property type="match status" value="1"/>
</dbReference>
<name>A0A939T482_9ACTN</name>
<dbReference type="Gene3D" id="1.10.630.10">
    <property type="entry name" value="Cytochrome P450"/>
    <property type="match status" value="1"/>
</dbReference>
<dbReference type="AlphaFoldDB" id="A0A939T482"/>
<dbReference type="SUPFAM" id="SSF48264">
    <property type="entry name" value="Cytochrome P450"/>
    <property type="match status" value="1"/>
</dbReference>
<dbReference type="CDD" id="cd20625">
    <property type="entry name" value="CYP164-like"/>
    <property type="match status" value="1"/>
</dbReference>
<dbReference type="InterPro" id="IPR002397">
    <property type="entry name" value="Cyt_P450_B"/>
</dbReference>
<evidence type="ECO:0000256" key="6">
    <source>
        <dbReference type="ARBA" id="ARBA00023033"/>
    </source>
</evidence>
<dbReference type="EMBL" id="JAGEOJ010000001">
    <property type="protein sequence ID" value="MBO2445567.1"/>
    <property type="molecule type" value="Genomic_DNA"/>
</dbReference>
<dbReference type="InterPro" id="IPR036396">
    <property type="entry name" value="Cyt_P450_sf"/>
</dbReference>
<dbReference type="PANTHER" id="PTHR46696:SF1">
    <property type="entry name" value="CYTOCHROME P450 YJIB-RELATED"/>
    <property type="match status" value="1"/>
</dbReference>
<dbReference type="PRINTS" id="PR00359">
    <property type="entry name" value="BP450"/>
</dbReference>
<evidence type="ECO:0000256" key="3">
    <source>
        <dbReference type="ARBA" id="ARBA00022723"/>
    </source>
</evidence>
<organism evidence="7 8">
    <name type="scientific">Actinomadura barringtoniae</name>
    <dbReference type="NCBI Taxonomy" id="1427535"/>
    <lineage>
        <taxon>Bacteria</taxon>
        <taxon>Bacillati</taxon>
        <taxon>Actinomycetota</taxon>
        <taxon>Actinomycetes</taxon>
        <taxon>Streptosporangiales</taxon>
        <taxon>Thermomonosporaceae</taxon>
        <taxon>Actinomadura</taxon>
    </lineage>
</organism>
<accession>A0A939T482</accession>
<comment type="similarity">
    <text evidence="1">Belongs to the cytochrome P450 family.</text>
</comment>
<evidence type="ECO:0000256" key="5">
    <source>
        <dbReference type="ARBA" id="ARBA00023004"/>
    </source>
</evidence>
<keyword evidence="6" id="KW-0503">Monooxygenase</keyword>
<comment type="caution">
    <text evidence="7">The sequence shown here is derived from an EMBL/GenBank/DDBJ whole genome shotgun (WGS) entry which is preliminary data.</text>
</comment>
<dbReference type="FunFam" id="1.10.630.10:FF:000018">
    <property type="entry name" value="Cytochrome P450 monooxygenase"/>
    <property type="match status" value="1"/>
</dbReference>
<dbReference type="Proteomes" id="UP000669179">
    <property type="component" value="Unassembled WGS sequence"/>
</dbReference>
<dbReference type="RefSeq" id="WP_208253182.1">
    <property type="nucleotide sequence ID" value="NZ_JAGEOJ010000001.1"/>
</dbReference>
<dbReference type="GO" id="GO:0005506">
    <property type="term" value="F:iron ion binding"/>
    <property type="evidence" value="ECO:0007669"/>
    <property type="project" value="InterPro"/>
</dbReference>
<dbReference type="GO" id="GO:0004497">
    <property type="term" value="F:monooxygenase activity"/>
    <property type="evidence" value="ECO:0007669"/>
    <property type="project" value="UniProtKB-KW"/>
</dbReference>
<keyword evidence="5" id="KW-0408">Iron</keyword>
<proteinExistence type="inferred from homology"/>
<keyword evidence="8" id="KW-1185">Reference proteome</keyword>